<protein>
    <recommendedName>
        <fullName evidence="4">TRAP transporter TAXI family solute receptor</fullName>
    </recommendedName>
</protein>
<dbReference type="PROSITE" id="PS51257">
    <property type="entry name" value="PROKAR_LIPOPROTEIN"/>
    <property type="match status" value="1"/>
</dbReference>
<dbReference type="Pfam" id="PF16868">
    <property type="entry name" value="NMT1_3"/>
    <property type="match status" value="1"/>
</dbReference>
<accession>A0ABX1ZYR7</accession>
<sequence length="323" mass="33495">MSRVGAAAVSLLVAVALLAGCVGNQPWEPDPWQGERPDRLTIATGGTSGIYHGYGQELAEVLTERYGIETEVLATGGSVDNLQLLAAGEADVAFSAADAVADAVDGEGDFDVPVEVHALARVYDDFAHLVVPADSDVEELADLRGLRVSVGAPRSGTSLIAGRVLKAAGVPMSDLRVAELGITESVDALRGGSLDAVFWSGGLKTPGLVELSAEVPLRLVPLDVVVDQLRREHGPGYRHGVVPQGVYGVTADVGTLAVPNILVAGPGLPDAVAQGLVATLFDARTEIAAQVPSAALLDRSRAIYTDPAELQPGALRYYRAVKP</sequence>
<gene>
    <name evidence="2" type="ORF">HDG69_000157</name>
</gene>
<dbReference type="NCBIfam" id="TIGR02122">
    <property type="entry name" value="TRAP_TAXI"/>
    <property type="match status" value="1"/>
</dbReference>
<dbReference type="Proteomes" id="UP000757540">
    <property type="component" value="Unassembled WGS sequence"/>
</dbReference>
<dbReference type="PANTHER" id="PTHR42941">
    <property type="entry name" value="SLL1037 PROTEIN"/>
    <property type="match status" value="1"/>
</dbReference>
<dbReference type="SUPFAM" id="SSF53850">
    <property type="entry name" value="Periplasmic binding protein-like II"/>
    <property type="match status" value="1"/>
</dbReference>
<proteinExistence type="predicted"/>
<dbReference type="EMBL" id="JABEZU010000001">
    <property type="protein sequence ID" value="NOV95604.1"/>
    <property type="molecule type" value="Genomic_DNA"/>
</dbReference>
<evidence type="ECO:0000256" key="1">
    <source>
        <dbReference type="SAM" id="SignalP"/>
    </source>
</evidence>
<keyword evidence="3" id="KW-1185">Reference proteome</keyword>
<evidence type="ECO:0000313" key="2">
    <source>
        <dbReference type="EMBL" id="NOV95604.1"/>
    </source>
</evidence>
<organism evidence="2 3">
    <name type="scientific">Isoptericola halotolerans</name>
    <dbReference type="NCBI Taxonomy" id="300560"/>
    <lineage>
        <taxon>Bacteria</taxon>
        <taxon>Bacillati</taxon>
        <taxon>Actinomycetota</taxon>
        <taxon>Actinomycetes</taxon>
        <taxon>Micrococcales</taxon>
        <taxon>Promicromonosporaceae</taxon>
        <taxon>Isoptericola</taxon>
    </lineage>
</organism>
<dbReference type="Gene3D" id="3.40.190.10">
    <property type="entry name" value="Periplasmic binding protein-like II"/>
    <property type="match status" value="2"/>
</dbReference>
<dbReference type="PANTHER" id="PTHR42941:SF1">
    <property type="entry name" value="SLL1037 PROTEIN"/>
    <property type="match status" value="1"/>
</dbReference>
<name>A0ABX1ZYR7_9MICO</name>
<evidence type="ECO:0000313" key="3">
    <source>
        <dbReference type="Proteomes" id="UP000757540"/>
    </source>
</evidence>
<dbReference type="RefSeq" id="WP_171781885.1">
    <property type="nucleotide sequence ID" value="NZ_BAAAML010000002.1"/>
</dbReference>
<evidence type="ECO:0008006" key="4">
    <source>
        <dbReference type="Google" id="ProtNLM"/>
    </source>
</evidence>
<reference evidence="2 3" key="1">
    <citation type="submission" date="2020-05" db="EMBL/GenBank/DDBJ databases">
        <title>Genomic Encyclopedia of Type Strains, Phase III (KMG-III): the genomes of soil and plant-associated and newly described type strains.</title>
        <authorList>
            <person name="Whitman W."/>
        </authorList>
    </citation>
    <scope>NUCLEOTIDE SEQUENCE [LARGE SCALE GENOMIC DNA]</scope>
    <source>
        <strain evidence="2 3">KCTC 19046</strain>
    </source>
</reference>
<feature type="signal peptide" evidence="1">
    <location>
        <begin position="1"/>
        <end position="19"/>
    </location>
</feature>
<comment type="caution">
    <text evidence="2">The sequence shown here is derived from an EMBL/GenBank/DDBJ whole genome shotgun (WGS) entry which is preliminary data.</text>
</comment>
<dbReference type="InterPro" id="IPR011852">
    <property type="entry name" value="TRAP_TAXI"/>
</dbReference>
<feature type="chain" id="PRO_5045264367" description="TRAP transporter TAXI family solute receptor" evidence="1">
    <location>
        <begin position="20"/>
        <end position="323"/>
    </location>
</feature>
<keyword evidence="1" id="KW-0732">Signal</keyword>